<feature type="coiled-coil region" evidence="1">
    <location>
        <begin position="146"/>
        <end position="173"/>
    </location>
</feature>
<name>A0A2T5Q2F3_LIMRT</name>
<reference evidence="3" key="1">
    <citation type="submission" date="2018-04" db="EMBL/GenBank/DDBJ databases">
        <title>Draft Genome Sequences of 10 Lactobacillus Species from 22 Commercial Probiotic Products.</title>
        <authorList>
            <person name="Gangiredla J."/>
            <person name="Barnaba T.J."/>
            <person name="Mammel M.K."/>
            <person name="Lacher D.W."/>
            <person name="Elkins C.A."/>
            <person name="Lampel K.A."/>
            <person name="Whitehouse C.A."/>
            <person name="Tartera C."/>
        </authorList>
    </citation>
    <scope>NUCLEOTIDE SEQUENCE [LARGE SCALE GENOMIC DNA]</scope>
    <source>
        <strain evidence="3">DS12_10</strain>
    </source>
</reference>
<gene>
    <name evidence="2" type="ORF">DB325_07440</name>
</gene>
<organism evidence="2 3">
    <name type="scientific">Limosilactobacillus reuteri</name>
    <name type="common">Lactobacillus reuteri</name>
    <dbReference type="NCBI Taxonomy" id="1598"/>
    <lineage>
        <taxon>Bacteria</taxon>
        <taxon>Bacillati</taxon>
        <taxon>Bacillota</taxon>
        <taxon>Bacilli</taxon>
        <taxon>Lactobacillales</taxon>
        <taxon>Lactobacillaceae</taxon>
        <taxon>Limosilactobacillus</taxon>
    </lineage>
</organism>
<sequence>MQTQVVTLDVLKPIGTTVDLSDSFNARVGDKMTPFQLFITEGGVAKDLKGMHPELEAKVGNGALRNGVAVMVAGAKGVHWVGSTNNVTGYNQLTLAFPAEVFPQSGFCYGHLILANDAGVRETSVDIWFQVLDGTPLMGLVADHYDSELQLELAKAKNANDQFSQEMRNTYNQQVTDAQNAMAIASAKLKGLAVTAGSIDAKIKSGDIVTLDQYNDGIKKTSDAVETKLAQIQQVPNYIPDLATLQKEYPKGAAGLYVTSDNHGHIWYKDAWLDTGLYNATALPNNIKEASPDYYLQIPLTLDEQGMYYDAQLRKQPLDGAKTYQQIYVRPHGQYRIVTKLGGYAALVLQDDNGATKAITVNADGSDIYDIYTENYTKLYICTIDGSPITGYARAYGIANQFENTKMYCQNYLSYKVGDNKLEKVKQSDYAYAITEMFYPSELADIQVASPGPSFASLVFCDDNGRVVDYKTKERPLKFTQEDLQSDKKFTYVAFCGYNPQLSIKPDTPHHGFPNLTPKQATVILEFDNEEDDFYKSRFDLLKKYGFSFSFAISSSFRQNNGFKTAANKQTYYDMINFGCDLMIYGGIGANPNPATATETDWHDYVDTWLDYCNDHGIYTPVYATSHNDLPQNLINVLKQRGFSYARTIPYWIDNRSSIKLDDFRMPTLALDNGENTLDKLKVAIESAIDNCETVSVLSHLIGGPHDYQVSEEIYTQFLDWLTQKVNAGQVKVTTYSGLLASTEAMQKITDKRQAYILHQSSDTIFGK</sequence>
<dbReference type="SUPFAM" id="SSF88713">
    <property type="entry name" value="Glycoside hydrolase/deacetylase"/>
    <property type="match status" value="1"/>
</dbReference>
<keyword evidence="1" id="KW-0175">Coiled coil</keyword>
<dbReference type="RefSeq" id="WP_107721791.1">
    <property type="nucleotide sequence ID" value="NZ_QAZN01000014.1"/>
</dbReference>
<dbReference type="GO" id="GO:0005975">
    <property type="term" value="P:carbohydrate metabolic process"/>
    <property type="evidence" value="ECO:0007669"/>
    <property type="project" value="InterPro"/>
</dbReference>
<dbReference type="Gene3D" id="3.20.20.370">
    <property type="entry name" value="Glycoside hydrolase/deacetylase"/>
    <property type="match status" value="1"/>
</dbReference>
<dbReference type="AlphaFoldDB" id="A0A2T5Q2F3"/>
<evidence type="ECO:0000313" key="2">
    <source>
        <dbReference type="EMBL" id="PTV03437.1"/>
    </source>
</evidence>
<dbReference type="InterPro" id="IPR011330">
    <property type="entry name" value="Glyco_hydro/deAcase_b/a-brl"/>
</dbReference>
<comment type="caution">
    <text evidence="2">The sequence shown here is derived from an EMBL/GenBank/DDBJ whole genome shotgun (WGS) entry which is preliminary data.</text>
</comment>
<protein>
    <submittedName>
        <fullName evidence="2">Uncharacterized protein</fullName>
    </submittedName>
</protein>
<dbReference type="Proteomes" id="UP000244083">
    <property type="component" value="Unassembled WGS sequence"/>
</dbReference>
<accession>A0A2T5Q2F3</accession>
<evidence type="ECO:0000256" key="1">
    <source>
        <dbReference type="SAM" id="Coils"/>
    </source>
</evidence>
<dbReference type="EMBL" id="QAZN01000014">
    <property type="protein sequence ID" value="PTV03437.1"/>
    <property type="molecule type" value="Genomic_DNA"/>
</dbReference>
<evidence type="ECO:0000313" key="3">
    <source>
        <dbReference type="Proteomes" id="UP000244083"/>
    </source>
</evidence>
<proteinExistence type="predicted"/>